<dbReference type="SUPFAM" id="SSF52172">
    <property type="entry name" value="CheY-like"/>
    <property type="match status" value="1"/>
</dbReference>
<dbReference type="PROSITE" id="PS50110">
    <property type="entry name" value="RESPONSE_REGULATORY"/>
    <property type="match status" value="1"/>
</dbReference>
<keyword evidence="5" id="KW-1185">Reference proteome</keyword>
<dbReference type="InterPro" id="IPR011006">
    <property type="entry name" value="CheY-like_superfamily"/>
</dbReference>
<feature type="domain" description="Response regulatory" evidence="3">
    <location>
        <begin position="3"/>
        <end position="121"/>
    </location>
</feature>
<dbReference type="RefSeq" id="WP_146682033.1">
    <property type="nucleotide sequence ID" value="NZ_CP019646.1"/>
</dbReference>
<dbReference type="STRING" id="1851148.SMSP2_00051"/>
<dbReference type="Gene3D" id="3.40.50.2300">
    <property type="match status" value="1"/>
</dbReference>
<reference evidence="5" key="1">
    <citation type="submission" date="2017-02" db="EMBL/GenBank/DDBJ databases">
        <title>Comparative genomics and description of representatives of a novel lineage of planctomycetes thriving in anoxic sediments.</title>
        <authorList>
            <person name="Spring S."/>
            <person name="Bunk B."/>
            <person name="Sproer C."/>
        </authorList>
    </citation>
    <scope>NUCLEOTIDE SEQUENCE [LARGE SCALE GENOMIC DNA]</scope>
    <source>
        <strain evidence="5">SM-Chi-D1</strain>
    </source>
</reference>
<dbReference type="GO" id="GO:0000160">
    <property type="term" value="P:phosphorelay signal transduction system"/>
    <property type="evidence" value="ECO:0007669"/>
    <property type="project" value="InterPro"/>
</dbReference>
<dbReference type="AlphaFoldDB" id="A0A1Q2MAK9"/>
<dbReference type="OrthoDB" id="9800897at2"/>
<evidence type="ECO:0000259" key="3">
    <source>
        <dbReference type="PROSITE" id="PS50110"/>
    </source>
</evidence>
<proteinExistence type="predicted"/>
<dbReference type="KEGG" id="pbas:SMSP2_00051"/>
<dbReference type="SMART" id="SM00448">
    <property type="entry name" value="REC"/>
    <property type="match status" value="1"/>
</dbReference>
<dbReference type="InterPro" id="IPR001789">
    <property type="entry name" value="Sig_transdc_resp-reg_receiver"/>
</dbReference>
<dbReference type="PANTHER" id="PTHR44591:SF3">
    <property type="entry name" value="RESPONSE REGULATORY DOMAIN-CONTAINING PROTEIN"/>
    <property type="match status" value="1"/>
</dbReference>
<evidence type="ECO:0000256" key="2">
    <source>
        <dbReference type="PROSITE-ProRule" id="PRU00169"/>
    </source>
</evidence>
<dbReference type="EMBL" id="CP019646">
    <property type="protein sequence ID" value="AQQ69721.1"/>
    <property type="molecule type" value="Genomic_DNA"/>
</dbReference>
<dbReference type="PANTHER" id="PTHR44591">
    <property type="entry name" value="STRESS RESPONSE REGULATOR PROTEIN 1"/>
    <property type="match status" value="1"/>
</dbReference>
<sequence>MAKILMVDDDRDFLEACKTILEHSGHSVCMASNVKEALERINSENPELIFLDIMMDLPDDGISLLHKLKREGLETPIVMLSAVGKVTGYNYGECSDVMPCDGFLAKPVNPQDLINRIEIVLGK</sequence>
<name>A0A1Q2MAK9_9BACT</name>
<dbReference type="InterPro" id="IPR050595">
    <property type="entry name" value="Bact_response_regulator"/>
</dbReference>
<keyword evidence="1 2" id="KW-0597">Phosphoprotein</keyword>
<protein>
    <submittedName>
        <fullName evidence="4">Alkaline phosphatase synthesis transcriptional regulatory protein PhoP</fullName>
    </submittedName>
</protein>
<accession>A0A1Q2MAK9</accession>
<dbReference type="Proteomes" id="UP000188181">
    <property type="component" value="Chromosome"/>
</dbReference>
<feature type="modified residue" description="4-aspartylphosphate" evidence="2">
    <location>
        <position position="52"/>
    </location>
</feature>
<evidence type="ECO:0000313" key="5">
    <source>
        <dbReference type="Proteomes" id="UP000188181"/>
    </source>
</evidence>
<organism evidence="4 5">
    <name type="scientific">Limihaloglobus sulfuriphilus</name>
    <dbReference type="NCBI Taxonomy" id="1851148"/>
    <lineage>
        <taxon>Bacteria</taxon>
        <taxon>Pseudomonadati</taxon>
        <taxon>Planctomycetota</taxon>
        <taxon>Phycisphaerae</taxon>
        <taxon>Sedimentisphaerales</taxon>
        <taxon>Sedimentisphaeraceae</taxon>
        <taxon>Limihaloglobus</taxon>
    </lineage>
</organism>
<dbReference type="Pfam" id="PF00072">
    <property type="entry name" value="Response_reg"/>
    <property type="match status" value="1"/>
</dbReference>
<evidence type="ECO:0000313" key="4">
    <source>
        <dbReference type="EMBL" id="AQQ69721.1"/>
    </source>
</evidence>
<evidence type="ECO:0000256" key="1">
    <source>
        <dbReference type="ARBA" id="ARBA00022553"/>
    </source>
</evidence>
<gene>
    <name evidence="4" type="primary">phoP</name>
    <name evidence="4" type="ORF">SMSP2_00051</name>
</gene>